<organism evidence="2 3">
    <name type="scientific">Flavobacterium silvaticum</name>
    <dbReference type="NCBI Taxonomy" id="1852020"/>
    <lineage>
        <taxon>Bacteria</taxon>
        <taxon>Pseudomonadati</taxon>
        <taxon>Bacteroidota</taxon>
        <taxon>Flavobacteriia</taxon>
        <taxon>Flavobacteriales</taxon>
        <taxon>Flavobacteriaceae</taxon>
        <taxon>Flavobacterium</taxon>
    </lineage>
</organism>
<evidence type="ECO:0000256" key="1">
    <source>
        <dbReference type="SAM" id="MobiDB-lite"/>
    </source>
</evidence>
<feature type="region of interest" description="Disordered" evidence="1">
    <location>
        <begin position="1"/>
        <end position="92"/>
    </location>
</feature>
<accession>A0A972FUR4</accession>
<feature type="compositionally biased region" description="Basic and acidic residues" evidence="1">
    <location>
        <begin position="13"/>
        <end position="53"/>
    </location>
</feature>
<feature type="compositionally biased region" description="Polar residues" evidence="1">
    <location>
        <begin position="58"/>
        <end position="68"/>
    </location>
</feature>
<keyword evidence="3" id="KW-1185">Reference proteome</keyword>
<evidence type="ECO:0000313" key="3">
    <source>
        <dbReference type="Proteomes" id="UP000712080"/>
    </source>
</evidence>
<dbReference type="EMBL" id="JAAMPU010000103">
    <property type="protein sequence ID" value="NMH27980.1"/>
    <property type="molecule type" value="Genomic_DNA"/>
</dbReference>
<protein>
    <submittedName>
        <fullName evidence="2">Uncharacterized protein</fullName>
    </submittedName>
</protein>
<gene>
    <name evidence="2" type="ORF">G6047_08045</name>
</gene>
<dbReference type="Proteomes" id="UP000712080">
    <property type="component" value="Unassembled WGS sequence"/>
</dbReference>
<evidence type="ECO:0000313" key="2">
    <source>
        <dbReference type="EMBL" id="NMH27980.1"/>
    </source>
</evidence>
<proteinExistence type="predicted"/>
<comment type="caution">
    <text evidence="2">The sequence shown here is derived from an EMBL/GenBank/DDBJ whole genome shotgun (WGS) entry which is preliminary data.</text>
</comment>
<reference evidence="2" key="1">
    <citation type="submission" date="2020-02" db="EMBL/GenBank/DDBJ databases">
        <title>Flavobacterium sp. genome.</title>
        <authorList>
            <person name="Jung H.S."/>
            <person name="Baek J.H."/>
            <person name="Jeon C.O."/>
        </authorList>
    </citation>
    <scope>NUCLEOTIDE SEQUENCE</scope>
    <source>
        <strain evidence="2">SE-s28</strain>
    </source>
</reference>
<name>A0A972FUR4_9FLAO</name>
<dbReference type="RefSeq" id="WP_169527083.1">
    <property type="nucleotide sequence ID" value="NZ_JAAMPU010000103.1"/>
</dbReference>
<sequence>MQKKPDTTVPGIDRQDHGFIRKAAHSTDESHEQQMREAVKHDREFYDDPKNPGKEFNVNDQAYSQSSPEDFVRTNSKFKHSDDYVENLNPDN</sequence>
<dbReference type="AlphaFoldDB" id="A0A972FUR4"/>